<evidence type="ECO:0000256" key="13">
    <source>
        <dbReference type="ARBA" id="ARBA00073059"/>
    </source>
</evidence>
<evidence type="ECO:0000313" key="16">
    <source>
        <dbReference type="Proteomes" id="UP000198405"/>
    </source>
</evidence>
<feature type="binding site" evidence="14">
    <location>
        <position position="40"/>
    </location>
    <ligand>
        <name>iminosuccinate</name>
        <dbReference type="ChEBI" id="CHEBI:77875"/>
    </ligand>
</feature>
<comment type="similarity">
    <text evidence="14">Belongs to the quinolinate synthase family. Type 2 subfamily.</text>
</comment>
<evidence type="ECO:0000313" key="15">
    <source>
        <dbReference type="EMBL" id="SNR72153.1"/>
    </source>
</evidence>
<dbReference type="InterPro" id="IPR036094">
    <property type="entry name" value="NadA_sf"/>
</dbReference>
<keyword evidence="11 14" id="KW-0411">Iron-sulfur</keyword>
<comment type="function">
    <text evidence="1 14">Catalyzes the condensation of iminoaspartate with dihydroxyacetone phosphate to form quinolinate.</text>
</comment>
<comment type="cofactor">
    <cofactor evidence="14">
        <name>[4Fe-4S] cluster</name>
        <dbReference type="ChEBI" id="CHEBI:49883"/>
    </cofactor>
    <text evidence="14">Binds 1 [4Fe-4S] cluster per subunit.</text>
</comment>
<keyword evidence="9 14" id="KW-0479">Metal-binding</keyword>
<dbReference type="SUPFAM" id="SSF142754">
    <property type="entry name" value="NadA-like"/>
    <property type="match status" value="1"/>
</dbReference>
<dbReference type="Gene3D" id="3.40.50.10800">
    <property type="entry name" value="NadA-like"/>
    <property type="match status" value="3"/>
</dbReference>
<feature type="binding site" evidence="14">
    <location>
        <begin position="111"/>
        <end position="113"/>
    </location>
    <ligand>
        <name>iminosuccinate</name>
        <dbReference type="ChEBI" id="CHEBI:77875"/>
    </ligand>
</feature>
<dbReference type="FunFam" id="3.40.50.10800:FF:000001">
    <property type="entry name" value="Quinolinate synthase A"/>
    <property type="match status" value="1"/>
</dbReference>
<dbReference type="Proteomes" id="UP000198405">
    <property type="component" value="Unassembled WGS sequence"/>
</dbReference>
<comment type="pathway">
    <text evidence="3 14">Cofactor biosynthesis; NAD(+) biosynthesis; quinolinate from iminoaspartate: step 1/1.</text>
</comment>
<evidence type="ECO:0000256" key="10">
    <source>
        <dbReference type="ARBA" id="ARBA00023004"/>
    </source>
</evidence>
<evidence type="ECO:0000256" key="2">
    <source>
        <dbReference type="ARBA" id="ARBA00004496"/>
    </source>
</evidence>
<evidence type="ECO:0000256" key="5">
    <source>
        <dbReference type="ARBA" id="ARBA00022485"/>
    </source>
</evidence>
<reference evidence="16" key="1">
    <citation type="submission" date="2017-06" db="EMBL/GenBank/DDBJ databases">
        <authorList>
            <person name="Varghese N."/>
            <person name="Submissions S."/>
        </authorList>
    </citation>
    <scope>NUCLEOTIDE SEQUENCE [LARGE SCALE GENOMIC DNA]</scope>
    <source>
        <strain evidence="16">DSM 15668</strain>
    </source>
</reference>
<dbReference type="PANTHER" id="PTHR30573:SF0">
    <property type="entry name" value="QUINOLINATE SYNTHASE, CHLOROPLASTIC"/>
    <property type="match status" value="1"/>
</dbReference>
<evidence type="ECO:0000256" key="4">
    <source>
        <dbReference type="ARBA" id="ARBA00012669"/>
    </source>
</evidence>
<comment type="catalytic activity">
    <reaction evidence="12">
        <text>iminosuccinate + dihydroxyacetone phosphate = quinolinate + phosphate + 2 H2O + H(+)</text>
        <dbReference type="Rhea" id="RHEA:25888"/>
        <dbReference type="ChEBI" id="CHEBI:15377"/>
        <dbReference type="ChEBI" id="CHEBI:15378"/>
        <dbReference type="ChEBI" id="CHEBI:29959"/>
        <dbReference type="ChEBI" id="CHEBI:43474"/>
        <dbReference type="ChEBI" id="CHEBI:57642"/>
        <dbReference type="ChEBI" id="CHEBI:77875"/>
        <dbReference type="EC" id="2.5.1.72"/>
    </reaction>
    <physiologicalReaction direction="left-to-right" evidence="12">
        <dbReference type="Rhea" id="RHEA:25889"/>
    </physiologicalReaction>
</comment>
<dbReference type="EC" id="2.5.1.72" evidence="4 14"/>
<feature type="binding site" evidence="14">
    <location>
        <position position="214"/>
    </location>
    <ligand>
        <name>iminosuccinate</name>
        <dbReference type="ChEBI" id="CHEBI:77875"/>
    </ligand>
</feature>
<name>A0A238YNJ3_9BACT</name>
<evidence type="ECO:0000256" key="1">
    <source>
        <dbReference type="ARBA" id="ARBA00003791"/>
    </source>
</evidence>
<dbReference type="GO" id="GO:0008987">
    <property type="term" value="F:quinolinate synthetase A activity"/>
    <property type="evidence" value="ECO:0007669"/>
    <property type="project" value="UniProtKB-UniRule"/>
</dbReference>
<keyword evidence="7 14" id="KW-0662">Pyridine nucleotide biosynthesis</keyword>
<dbReference type="NCBIfam" id="NF006879">
    <property type="entry name" value="PRK09375.1-4"/>
    <property type="match status" value="1"/>
</dbReference>
<sequence>MRKDVIEKILTLKNEKNAVILAHFYQEAEIQEAADFVGDSLELARKATEIEADIIVMCGVYFMAETVKILNPDKKVLIPYPKAGCLMADMVLEDELKKFKEENPDYAVVTYVNSTAEVKALSDICCTSANAVKVVNSLDTDKILFTPDRNLGEFIAEQVEGKEIKLWQGYCPVHEKVPVESVRLLKKMHPEAAVLVHPECKKEIRELADFVGSTSKIINFVKETKKEEFIIGTEMGIIHQLKKAKPEGKFYPAYQQFICDQMKMITAERLINCLEEEKYEVDVDREIAEKAKIAIDKMLSIK</sequence>
<evidence type="ECO:0000256" key="11">
    <source>
        <dbReference type="ARBA" id="ARBA00023014"/>
    </source>
</evidence>
<dbReference type="InterPro" id="IPR023066">
    <property type="entry name" value="Quinolinate_synth_type2"/>
</dbReference>
<keyword evidence="6 14" id="KW-0963">Cytoplasm</keyword>
<evidence type="ECO:0000256" key="12">
    <source>
        <dbReference type="ARBA" id="ARBA00050125"/>
    </source>
</evidence>
<dbReference type="FunFam" id="3.40.50.10800:FF:000003">
    <property type="entry name" value="Quinolinate synthase A"/>
    <property type="match status" value="1"/>
</dbReference>
<evidence type="ECO:0000256" key="3">
    <source>
        <dbReference type="ARBA" id="ARBA00005065"/>
    </source>
</evidence>
<dbReference type="NCBIfam" id="NF006878">
    <property type="entry name" value="PRK09375.1-2"/>
    <property type="match status" value="1"/>
</dbReference>
<feature type="binding site" evidence="14">
    <location>
        <position position="128"/>
    </location>
    <ligand>
        <name>iminosuccinate</name>
        <dbReference type="ChEBI" id="CHEBI:77875"/>
    </ligand>
</feature>
<dbReference type="Pfam" id="PF02445">
    <property type="entry name" value="NadA"/>
    <property type="match status" value="1"/>
</dbReference>
<feature type="binding site" evidence="14">
    <location>
        <position position="85"/>
    </location>
    <ligand>
        <name>[4Fe-4S] cluster</name>
        <dbReference type="ChEBI" id="CHEBI:49883"/>
    </ligand>
</feature>
<dbReference type="GO" id="GO:0051539">
    <property type="term" value="F:4 iron, 4 sulfur cluster binding"/>
    <property type="evidence" value="ECO:0007669"/>
    <property type="project" value="UniProtKB-KW"/>
</dbReference>
<evidence type="ECO:0000256" key="14">
    <source>
        <dbReference type="HAMAP-Rule" id="MF_00568"/>
    </source>
</evidence>
<dbReference type="NCBIfam" id="TIGR00550">
    <property type="entry name" value="nadA"/>
    <property type="match status" value="1"/>
</dbReference>
<dbReference type="AlphaFoldDB" id="A0A238YNJ3"/>
<evidence type="ECO:0000256" key="6">
    <source>
        <dbReference type="ARBA" id="ARBA00022490"/>
    </source>
</evidence>
<dbReference type="GO" id="GO:0005829">
    <property type="term" value="C:cytosol"/>
    <property type="evidence" value="ECO:0007669"/>
    <property type="project" value="TreeGrafter"/>
</dbReference>
<dbReference type="OrthoDB" id="9801204at2"/>
<dbReference type="UniPathway" id="UPA00253">
    <property type="reaction ID" value="UER00327"/>
</dbReference>
<keyword evidence="5 14" id="KW-0004">4Fe-4S</keyword>
<keyword evidence="10 14" id="KW-0408">Iron</keyword>
<evidence type="ECO:0000256" key="9">
    <source>
        <dbReference type="ARBA" id="ARBA00022723"/>
    </source>
</evidence>
<feature type="binding site" evidence="14">
    <location>
        <position position="259"/>
    </location>
    <ligand>
        <name>[4Fe-4S] cluster</name>
        <dbReference type="ChEBI" id="CHEBI:49883"/>
    </ligand>
</feature>
<dbReference type="RefSeq" id="WP_089322780.1">
    <property type="nucleotide sequence ID" value="NZ_FZOB01000004.1"/>
</dbReference>
<evidence type="ECO:0000256" key="8">
    <source>
        <dbReference type="ARBA" id="ARBA00022679"/>
    </source>
</evidence>
<proteinExistence type="inferred from homology"/>
<feature type="binding site" evidence="14">
    <location>
        <begin position="197"/>
        <end position="199"/>
    </location>
    <ligand>
        <name>iminosuccinate</name>
        <dbReference type="ChEBI" id="CHEBI:77875"/>
    </ligand>
</feature>
<accession>A0A238YNJ3</accession>
<dbReference type="HAMAP" id="MF_00568">
    <property type="entry name" value="NadA_type2"/>
    <property type="match status" value="1"/>
</dbReference>
<dbReference type="EMBL" id="FZOB01000004">
    <property type="protein sequence ID" value="SNR72153.1"/>
    <property type="molecule type" value="Genomic_DNA"/>
</dbReference>
<evidence type="ECO:0000256" key="7">
    <source>
        <dbReference type="ARBA" id="ARBA00022642"/>
    </source>
</evidence>
<keyword evidence="8 14" id="KW-0808">Transferase</keyword>
<feature type="binding site" evidence="14">
    <location>
        <position position="171"/>
    </location>
    <ligand>
        <name>[4Fe-4S] cluster</name>
        <dbReference type="ChEBI" id="CHEBI:49883"/>
    </ligand>
</feature>
<gene>
    <name evidence="14" type="primary">nadA</name>
    <name evidence="15" type="ORF">SAMN06265340_10427</name>
</gene>
<dbReference type="PANTHER" id="PTHR30573">
    <property type="entry name" value="QUINOLINATE SYNTHETASE A"/>
    <property type="match status" value="1"/>
</dbReference>
<comment type="subcellular location">
    <subcellularLocation>
        <location evidence="2 14">Cytoplasm</location>
    </subcellularLocation>
</comment>
<dbReference type="GO" id="GO:0046872">
    <property type="term" value="F:metal ion binding"/>
    <property type="evidence" value="ECO:0007669"/>
    <property type="project" value="UniProtKB-KW"/>
</dbReference>
<dbReference type="GO" id="GO:0034628">
    <property type="term" value="P:'de novo' NAD+ biosynthetic process from L-aspartate"/>
    <property type="evidence" value="ECO:0007669"/>
    <property type="project" value="TreeGrafter"/>
</dbReference>
<dbReference type="InterPro" id="IPR003473">
    <property type="entry name" value="NadA"/>
</dbReference>
<feature type="binding site" evidence="14">
    <location>
        <position position="23"/>
    </location>
    <ligand>
        <name>iminosuccinate</name>
        <dbReference type="ChEBI" id="CHEBI:77875"/>
    </ligand>
</feature>
<keyword evidence="16" id="KW-1185">Reference proteome</keyword>
<protein>
    <recommendedName>
        <fullName evidence="13 14">Quinolinate synthase</fullName>
        <ecNumber evidence="4 14">2.5.1.72</ecNumber>
    </recommendedName>
</protein>
<organism evidence="15 16">
    <name type="scientific">Desulfurobacterium atlanticum</name>
    <dbReference type="NCBI Taxonomy" id="240169"/>
    <lineage>
        <taxon>Bacteria</taxon>
        <taxon>Pseudomonadati</taxon>
        <taxon>Aquificota</taxon>
        <taxon>Aquificia</taxon>
        <taxon>Desulfurobacteriales</taxon>
        <taxon>Desulfurobacteriaceae</taxon>
        <taxon>Desulfurobacterium</taxon>
    </lineage>
</organism>